<reference evidence="1 2" key="1">
    <citation type="submission" date="2010-03" db="EMBL/GenBank/DDBJ databases">
        <title>The genome sequence of Eubacterium siraeum V10Sc8a.</title>
        <authorList>
            <consortium name="metaHIT consortium -- http://www.metahit.eu/"/>
            <person name="Pajon A."/>
            <person name="Turner K."/>
            <person name="Parkhill J."/>
            <person name="Duncan S."/>
            <person name="Flint H."/>
        </authorList>
    </citation>
    <scope>NUCLEOTIDE SEQUENCE [LARGE SCALE GENOMIC DNA]</scope>
    <source>
        <strain evidence="1 2">V10Sc8a</strain>
    </source>
</reference>
<dbReference type="Proteomes" id="UP000007050">
    <property type="component" value="Chromosome"/>
</dbReference>
<evidence type="ECO:0000313" key="2">
    <source>
        <dbReference type="Proteomes" id="UP000007050"/>
    </source>
</evidence>
<dbReference type="KEGG" id="esr:ES1_05900"/>
<dbReference type="EMBL" id="FP929059">
    <property type="protein sequence ID" value="CBL33709.1"/>
    <property type="molecule type" value="Genomic_DNA"/>
</dbReference>
<dbReference type="BioCyc" id="ESIR717961:G136L-475-MONOMER"/>
<protein>
    <submittedName>
        <fullName evidence="1">Uncharacterized protein</fullName>
    </submittedName>
</protein>
<name>D4MIX6_9FIRM</name>
<accession>D4MIX6</accession>
<dbReference type="HOGENOM" id="CLU_2787681_0_0_9"/>
<dbReference type="AlphaFoldDB" id="D4MIX6"/>
<organism evidence="1 2">
    <name type="scientific">[Eubacterium] siraeum V10Sc8a</name>
    <dbReference type="NCBI Taxonomy" id="717961"/>
    <lineage>
        <taxon>Bacteria</taxon>
        <taxon>Bacillati</taxon>
        <taxon>Bacillota</taxon>
        <taxon>Clostridia</taxon>
        <taxon>Eubacteriales</taxon>
        <taxon>Oscillospiraceae</taxon>
        <taxon>Oscillospiraceae incertae sedis</taxon>
    </lineage>
</organism>
<proteinExistence type="predicted"/>
<reference evidence="1 2" key="2">
    <citation type="submission" date="2010-03" db="EMBL/GenBank/DDBJ databases">
        <authorList>
            <person name="Pajon A."/>
        </authorList>
    </citation>
    <scope>NUCLEOTIDE SEQUENCE [LARGE SCALE GENOMIC DNA]</scope>
    <source>
        <strain evidence="1 2">V10Sc8a</strain>
    </source>
</reference>
<sequence>MEVTAFIIELSAEVVKGIQGGNECWMGNNEKLRGEELEGMVRGEAMDVLLRRLWGWRGWWAIPQSCDR</sequence>
<gene>
    <name evidence="1" type="ORF">ES1_05900</name>
</gene>
<evidence type="ECO:0000313" key="1">
    <source>
        <dbReference type="EMBL" id="CBL33709.1"/>
    </source>
</evidence>